<keyword evidence="7" id="KW-1185">Reference proteome</keyword>
<dbReference type="Proteomes" id="UP000518752">
    <property type="component" value="Unassembled WGS sequence"/>
</dbReference>
<evidence type="ECO:0000256" key="1">
    <source>
        <dbReference type="ARBA" id="ARBA00004613"/>
    </source>
</evidence>
<accession>A0A8H5MGF5</accession>
<dbReference type="AlphaFoldDB" id="A0A8H5MGF5"/>
<feature type="compositionally biased region" description="Basic residues" evidence="4">
    <location>
        <begin position="327"/>
        <end position="336"/>
    </location>
</feature>
<dbReference type="GO" id="GO:0005576">
    <property type="term" value="C:extracellular region"/>
    <property type="evidence" value="ECO:0007669"/>
    <property type="project" value="UniProtKB-SubCell"/>
</dbReference>
<evidence type="ECO:0000313" key="6">
    <source>
        <dbReference type="EMBL" id="KAF5393007.1"/>
    </source>
</evidence>
<evidence type="ECO:0000256" key="3">
    <source>
        <dbReference type="ARBA" id="ARBA00022525"/>
    </source>
</evidence>
<feature type="compositionally biased region" description="Polar residues" evidence="4">
    <location>
        <begin position="31"/>
        <end position="48"/>
    </location>
</feature>
<keyword evidence="3" id="KW-0964">Secreted</keyword>
<evidence type="ECO:0000256" key="2">
    <source>
        <dbReference type="ARBA" id="ARBA00010968"/>
    </source>
</evidence>
<dbReference type="InterPro" id="IPR002012">
    <property type="entry name" value="GnRH"/>
</dbReference>
<evidence type="ECO:0000313" key="7">
    <source>
        <dbReference type="Proteomes" id="UP000518752"/>
    </source>
</evidence>
<feature type="region of interest" description="Disordered" evidence="4">
    <location>
        <begin position="31"/>
        <end position="50"/>
    </location>
</feature>
<organism evidence="6 7">
    <name type="scientific">Collybiopsis confluens</name>
    <dbReference type="NCBI Taxonomy" id="2823264"/>
    <lineage>
        <taxon>Eukaryota</taxon>
        <taxon>Fungi</taxon>
        <taxon>Dikarya</taxon>
        <taxon>Basidiomycota</taxon>
        <taxon>Agaricomycotina</taxon>
        <taxon>Agaricomycetes</taxon>
        <taxon>Agaricomycetidae</taxon>
        <taxon>Agaricales</taxon>
        <taxon>Marasmiineae</taxon>
        <taxon>Omphalotaceae</taxon>
        <taxon>Collybiopsis</taxon>
    </lineage>
</organism>
<evidence type="ECO:0000256" key="4">
    <source>
        <dbReference type="SAM" id="MobiDB-lite"/>
    </source>
</evidence>
<reference evidence="6 7" key="1">
    <citation type="journal article" date="2020" name="ISME J.">
        <title>Uncovering the hidden diversity of litter-decomposition mechanisms in mushroom-forming fungi.</title>
        <authorList>
            <person name="Floudas D."/>
            <person name="Bentzer J."/>
            <person name="Ahren D."/>
            <person name="Johansson T."/>
            <person name="Persson P."/>
            <person name="Tunlid A."/>
        </authorList>
    </citation>
    <scope>NUCLEOTIDE SEQUENCE [LARGE SCALE GENOMIC DNA]</scope>
    <source>
        <strain evidence="6 7">CBS 406.79</strain>
    </source>
</reference>
<dbReference type="PROSITE" id="PS00473">
    <property type="entry name" value="GNRH"/>
    <property type="match status" value="1"/>
</dbReference>
<name>A0A8H5MGF5_9AGAR</name>
<feature type="compositionally biased region" description="Basic and acidic residues" evidence="4">
    <location>
        <begin position="299"/>
        <end position="317"/>
    </location>
</feature>
<evidence type="ECO:0000256" key="5">
    <source>
        <dbReference type="SAM" id="SignalP"/>
    </source>
</evidence>
<keyword evidence="5" id="KW-0732">Signal</keyword>
<feature type="chain" id="PRO_5034308103" description="Thioredoxin domain-containing protein" evidence="5">
    <location>
        <begin position="18"/>
        <end position="336"/>
    </location>
</feature>
<dbReference type="OrthoDB" id="2502001at2759"/>
<dbReference type="EMBL" id="JAACJN010000003">
    <property type="protein sequence ID" value="KAF5393007.1"/>
    <property type="molecule type" value="Genomic_DNA"/>
</dbReference>
<evidence type="ECO:0008006" key="8">
    <source>
        <dbReference type="Google" id="ProtNLM"/>
    </source>
</evidence>
<comment type="caution">
    <text evidence="6">The sequence shown here is derived from an EMBL/GenBank/DDBJ whole genome shotgun (WGS) entry which is preliminary data.</text>
</comment>
<dbReference type="GO" id="GO:0005179">
    <property type="term" value="F:hormone activity"/>
    <property type="evidence" value="ECO:0007669"/>
    <property type="project" value="InterPro"/>
</dbReference>
<sequence>MKLSFVPWAAIVCSVHAQYFSEGWKPGQPVTQEYSAPASTQPAQQNPKGFSASAGLDRILSSGPVSSFFAKAGLNISSIASVAGLTSAGAYPWDSRIPMITDASYNDTIVNEVMTEEEEKNRTWIIVVSASTTAQGGGMSQYVDQVFDETFNETLIANDMPHLRWARIDYLNVTYITTKWGVWQAPTFVILQDRGQTLRFIKPQWLRLREGALRELLTSEAYTQIPPWDSSFGPGGSNEWILHYLGIALTTIYNVLVKVPRWLLYVLSGSVASFLIQLMHRGSAAPKSKPDAQPTPANEGKESELKEELVQDNKKESAAPSTPSKSGKAKQRKSKR</sequence>
<gene>
    <name evidence="6" type="ORF">D9757_001123</name>
</gene>
<protein>
    <recommendedName>
        <fullName evidence="8">Thioredoxin domain-containing protein</fullName>
    </recommendedName>
</protein>
<proteinExistence type="inferred from homology"/>
<feature type="region of interest" description="Disordered" evidence="4">
    <location>
        <begin position="284"/>
        <end position="336"/>
    </location>
</feature>
<comment type="subcellular location">
    <subcellularLocation>
        <location evidence="1">Secreted</location>
    </subcellularLocation>
</comment>
<comment type="similarity">
    <text evidence="2">Belongs to the GnRH family.</text>
</comment>
<feature type="signal peptide" evidence="5">
    <location>
        <begin position="1"/>
        <end position="17"/>
    </location>
</feature>